<evidence type="ECO:0000256" key="1">
    <source>
        <dbReference type="SAM" id="MobiDB-lite"/>
    </source>
</evidence>
<organism evidence="2 3">
    <name type="scientific">Aphanomyces invadans</name>
    <dbReference type="NCBI Taxonomy" id="157072"/>
    <lineage>
        <taxon>Eukaryota</taxon>
        <taxon>Sar</taxon>
        <taxon>Stramenopiles</taxon>
        <taxon>Oomycota</taxon>
        <taxon>Saprolegniomycetes</taxon>
        <taxon>Saprolegniales</taxon>
        <taxon>Verrucalvaceae</taxon>
        <taxon>Aphanomyces</taxon>
    </lineage>
</organism>
<sequence>MDKFPEKIHHRRSVLDPCALSLASLAHRFRRYFESHGQTSGILARGMTEVYGAELQHPVFLALDITHSFATIESLESRIRHALESPKHSFQTFHDSLQVIPVQAIPLHSTMTLQDLFASLQKLKMQFRSFTANRGLHIDNATFARWRAKLEDAHTVEKSYLQTITQLQTHVMELQHQKQVANRAFEAELRSMEAKISTRLSTTELAECELMWEHERESLLNATASKIESLEQHVDDLQCQLHQTGDSLYQRERRLKYLEQVIDDRPPIPMRPATPSVVVTTGPPKVPAPLPKPAVASVEVQVDLRSPPVRPAKPKSNAELDQDMILHELDAIRKLLDRDMVEDISTSGAWDQVRSCGVLASVISIKQRLVSSHARIKLQKFPTTPTADCPSNNQVLSARQRPQQPATPETSSLPHSMHDVLTTKANLKLTQRPKQSVLPTVQNRSKSAMRRPPVFTDGFPGSGKSGSGDRLFSLSLDHPGAPSLAILSSRERHPSRM</sequence>
<keyword evidence="3" id="KW-1185">Reference proteome</keyword>
<accession>A0A418B758</accession>
<protein>
    <submittedName>
        <fullName evidence="2">Uncharacterized protein</fullName>
    </submittedName>
</protein>
<gene>
    <name evidence="2" type="ORF">DYB32_001221</name>
</gene>
<evidence type="ECO:0000313" key="2">
    <source>
        <dbReference type="EMBL" id="RHY33987.1"/>
    </source>
</evidence>
<feature type="compositionally biased region" description="Polar residues" evidence="1">
    <location>
        <begin position="423"/>
        <end position="446"/>
    </location>
</feature>
<feature type="region of interest" description="Disordered" evidence="1">
    <location>
        <begin position="382"/>
        <end position="497"/>
    </location>
</feature>
<dbReference type="VEuPathDB" id="FungiDB:H310_00588"/>
<proteinExistence type="predicted"/>
<dbReference type="EMBL" id="QUSY01000048">
    <property type="protein sequence ID" value="RHY33987.1"/>
    <property type="molecule type" value="Genomic_DNA"/>
</dbReference>
<evidence type="ECO:0000313" key="3">
    <source>
        <dbReference type="Proteomes" id="UP000285060"/>
    </source>
</evidence>
<name>A0A418B758_9STRA</name>
<dbReference type="AlphaFoldDB" id="A0A418B758"/>
<feature type="compositionally biased region" description="Polar residues" evidence="1">
    <location>
        <begin position="382"/>
        <end position="414"/>
    </location>
</feature>
<reference evidence="2 3" key="1">
    <citation type="submission" date="2018-08" db="EMBL/GenBank/DDBJ databases">
        <title>Aphanomyces genome sequencing and annotation.</title>
        <authorList>
            <person name="Minardi D."/>
            <person name="Oidtmann B."/>
            <person name="Van Der Giezen M."/>
            <person name="Studholme D.J."/>
        </authorList>
    </citation>
    <scope>NUCLEOTIDE SEQUENCE [LARGE SCALE GENOMIC DNA]</scope>
    <source>
        <strain evidence="2 3">NJM0002</strain>
    </source>
</reference>
<dbReference type="Proteomes" id="UP000285060">
    <property type="component" value="Unassembled WGS sequence"/>
</dbReference>
<comment type="caution">
    <text evidence="2">The sequence shown here is derived from an EMBL/GenBank/DDBJ whole genome shotgun (WGS) entry which is preliminary data.</text>
</comment>